<keyword evidence="4 7" id="KW-1133">Transmembrane helix</keyword>
<dbReference type="Pfam" id="PF00335">
    <property type="entry name" value="Tetraspanin"/>
    <property type="match status" value="1"/>
</dbReference>
<dbReference type="InterPro" id="IPR018499">
    <property type="entry name" value="Tetraspanin/Peripherin"/>
</dbReference>
<gene>
    <name evidence="8" type="ORF">GDO86_012479</name>
</gene>
<reference evidence="8" key="1">
    <citation type="thesis" date="2020" institute="ProQuest LLC" country="789 East Eisenhower Parkway, Ann Arbor, MI, USA">
        <title>Comparative Genomics and Chromosome Evolution.</title>
        <authorList>
            <person name="Mudd A.B."/>
        </authorList>
    </citation>
    <scope>NUCLEOTIDE SEQUENCE</scope>
    <source>
        <strain evidence="8">Female2</strain>
        <tissue evidence="8">Blood</tissue>
    </source>
</reference>
<name>A0A8T2IMJ5_9PIPI</name>
<feature type="transmembrane region" description="Helical" evidence="7">
    <location>
        <begin position="160"/>
        <end position="182"/>
    </location>
</feature>
<dbReference type="InterPro" id="IPR008952">
    <property type="entry name" value="Tetraspanin_EC2_sf"/>
</dbReference>
<proteinExistence type="inferred from homology"/>
<evidence type="ECO:0000256" key="2">
    <source>
        <dbReference type="ARBA" id="ARBA00006840"/>
    </source>
</evidence>
<comment type="caution">
    <text evidence="8">The sequence shown here is derived from an EMBL/GenBank/DDBJ whole genome shotgun (WGS) entry which is preliminary data.</text>
</comment>
<dbReference type="OrthoDB" id="438211at2759"/>
<comment type="caution">
    <text evidence="7">Lacks conserved residue(s) required for the propagation of feature annotation.</text>
</comment>
<protein>
    <recommendedName>
        <fullName evidence="7">Tetraspanin</fullName>
    </recommendedName>
</protein>
<evidence type="ECO:0000256" key="4">
    <source>
        <dbReference type="ARBA" id="ARBA00022989"/>
    </source>
</evidence>
<accession>A0A8T2IMJ5</accession>
<keyword evidence="5 7" id="KW-0472">Membrane</keyword>
<dbReference type="InterPro" id="IPR000301">
    <property type="entry name" value="Tetraspanin_animals"/>
</dbReference>
<dbReference type="AlphaFoldDB" id="A0A8T2IMJ5"/>
<dbReference type="EMBL" id="JAACNH010000008">
    <property type="protein sequence ID" value="KAG8434119.1"/>
    <property type="molecule type" value="Genomic_DNA"/>
</dbReference>
<organism evidence="8 9">
    <name type="scientific">Hymenochirus boettgeri</name>
    <name type="common">Congo dwarf clawed frog</name>
    <dbReference type="NCBI Taxonomy" id="247094"/>
    <lineage>
        <taxon>Eukaryota</taxon>
        <taxon>Metazoa</taxon>
        <taxon>Chordata</taxon>
        <taxon>Craniata</taxon>
        <taxon>Vertebrata</taxon>
        <taxon>Euteleostomi</taxon>
        <taxon>Amphibia</taxon>
        <taxon>Batrachia</taxon>
        <taxon>Anura</taxon>
        <taxon>Pipoidea</taxon>
        <taxon>Pipidae</taxon>
        <taxon>Pipinae</taxon>
        <taxon>Hymenochirus</taxon>
    </lineage>
</organism>
<evidence type="ECO:0000256" key="6">
    <source>
        <dbReference type="ARBA" id="ARBA00023180"/>
    </source>
</evidence>
<dbReference type="PANTHER" id="PTHR19282:SF263">
    <property type="entry name" value="LEUKOCYTE ANTIGEN CD37"/>
    <property type="match status" value="1"/>
</dbReference>
<comment type="similarity">
    <text evidence="2 7">Belongs to the tetraspanin (TM4SF) family.</text>
</comment>
<evidence type="ECO:0000256" key="5">
    <source>
        <dbReference type="ARBA" id="ARBA00023136"/>
    </source>
</evidence>
<evidence type="ECO:0000256" key="3">
    <source>
        <dbReference type="ARBA" id="ARBA00022692"/>
    </source>
</evidence>
<dbReference type="PIRSF" id="PIRSF002419">
    <property type="entry name" value="Tetraspanin"/>
    <property type="match status" value="1"/>
</dbReference>
<dbReference type="PANTHER" id="PTHR19282">
    <property type="entry name" value="TETRASPANIN"/>
    <property type="match status" value="1"/>
</dbReference>
<feature type="transmembrane region" description="Helical" evidence="7">
    <location>
        <begin position="12"/>
        <end position="42"/>
    </location>
</feature>
<evidence type="ECO:0000256" key="1">
    <source>
        <dbReference type="ARBA" id="ARBA00004141"/>
    </source>
</evidence>
<evidence type="ECO:0000256" key="7">
    <source>
        <dbReference type="RuleBase" id="RU361218"/>
    </source>
</evidence>
<keyword evidence="6" id="KW-0325">Glycoprotein</keyword>
<sequence>MAIKGCLSVTKYFLFVFNLFFFYFAFLLLLFAAQITIGVLIYTQRNNINSGVGKIVENVIKDYGLFSNQTDLEESWDFTQEKMQCCGWYTPSDWLQNQKIKENTSFNLYPCSCRNISAFDPESISNSTDNSELKTGFCTNPSKGTWPVYQTGCMNTLQTFILNNIISIVGVCIGIALLELFFMTSMCLCRNLSQNYNKLTRFP</sequence>
<dbReference type="Proteomes" id="UP000812440">
    <property type="component" value="Chromosome 7"/>
</dbReference>
<dbReference type="CDD" id="cd03160">
    <property type="entry name" value="CD37_CD82_like_LEL"/>
    <property type="match status" value="1"/>
</dbReference>
<evidence type="ECO:0000313" key="9">
    <source>
        <dbReference type="Proteomes" id="UP000812440"/>
    </source>
</evidence>
<dbReference type="GO" id="GO:0005886">
    <property type="term" value="C:plasma membrane"/>
    <property type="evidence" value="ECO:0007669"/>
    <property type="project" value="TreeGrafter"/>
</dbReference>
<evidence type="ECO:0000313" key="8">
    <source>
        <dbReference type="EMBL" id="KAG8434119.1"/>
    </source>
</evidence>
<comment type="subcellular location">
    <subcellularLocation>
        <location evidence="1 7">Membrane</location>
        <topology evidence="1 7">Multi-pass membrane protein</topology>
    </subcellularLocation>
</comment>
<dbReference type="Gene3D" id="1.10.1450.10">
    <property type="entry name" value="Tetraspanin"/>
    <property type="match status" value="1"/>
</dbReference>
<keyword evidence="9" id="KW-1185">Reference proteome</keyword>
<keyword evidence="3 7" id="KW-0812">Transmembrane</keyword>
<dbReference type="SUPFAM" id="SSF48652">
    <property type="entry name" value="Tetraspanin"/>
    <property type="match status" value="1"/>
</dbReference>